<organism evidence="9 10">
    <name type="scientific">candidate division WWE3 bacterium GW2011_GWA2_46_9</name>
    <dbReference type="NCBI Taxonomy" id="1619111"/>
    <lineage>
        <taxon>Bacteria</taxon>
        <taxon>Katanobacteria</taxon>
    </lineage>
</organism>
<dbReference type="NCBIfam" id="TIGR00613">
    <property type="entry name" value="reco"/>
    <property type="match status" value="1"/>
</dbReference>
<evidence type="ECO:0000256" key="1">
    <source>
        <dbReference type="ARBA" id="ARBA00007452"/>
    </source>
</evidence>
<evidence type="ECO:0000256" key="4">
    <source>
        <dbReference type="ARBA" id="ARBA00023172"/>
    </source>
</evidence>
<comment type="similarity">
    <text evidence="1 7">Belongs to the RecO family.</text>
</comment>
<dbReference type="Pfam" id="PF11967">
    <property type="entry name" value="RecO_N"/>
    <property type="match status" value="1"/>
</dbReference>
<evidence type="ECO:0000256" key="2">
    <source>
        <dbReference type="ARBA" id="ARBA00021310"/>
    </source>
</evidence>
<dbReference type="InterPro" id="IPR042242">
    <property type="entry name" value="RecO_C"/>
</dbReference>
<dbReference type="SUPFAM" id="SSF50249">
    <property type="entry name" value="Nucleic acid-binding proteins"/>
    <property type="match status" value="1"/>
</dbReference>
<dbReference type="InterPro" id="IPR022572">
    <property type="entry name" value="DNA_rep/recomb_RecO_N"/>
</dbReference>
<gene>
    <name evidence="7" type="primary">recO</name>
    <name evidence="9" type="ORF">UX69_C0007G0009</name>
</gene>
<sequence length="245" mass="26722">MSRYSVECVVLKKANYGDADRFYTLFAKNRGKLSALAKGVRKIASRRSGNLDTLNHVIIGISESGQGFKTITEAKVVESFKSIKTSLKSSVNAYYVIELVHKFFEDGEEDNRVFDLLLSTLHDLSRAKPNPILAVSKFEVQLMTLLGYKMTLDGCFVCGRMDVSNWRVPKFNVGVGGLICDTCSGGVAVEKDVACALAALRIGDANMSSKPAIAAASALVKQYVKSVLDKAINTERVYVAVDEAF</sequence>
<dbReference type="InterPro" id="IPR012340">
    <property type="entry name" value="NA-bd_OB-fold"/>
</dbReference>
<dbReference type="InterPro" id="IPR037278">
    <property type="entry name" value="ARFGAP/RecO"/>
</dbReference>
<dbReference type="HAMAP" id="MF_00201">
    <property type="entry name" value="RecO"/>
    <property type="match status" value="1"/>
</dbReference>
<dbReference type="GO" id="GO:0006302">
    <property type="term" value="P:double-strand break repair"/>
    <property type="evidence" value="ECO:0007669"/>
    <property type="project" value="TreeGrafter"/>
</dbReference>
<evidence type="ECO:0000256" key="7">
    <source>
        <dbReference type="HAMAP-Rule" id="MF_00201"/>
    </source>
</evidence>
<keyword evidence="5 7" id="KW-0234">DNA repair</keyword>
<evidence type="ECO:0000256" key="3">
    <source>
        <dbReference type="ARBA" id="ARBA00022763"/>
    </source>
</evidence>
<dbReference type="InterPro" id="IPR003717">
    <property type="entry name" value="RecO"/>
</dbReference>
<dbReference type="Gene3D" id="1.20.1440.120">
    <property type="entry name" value="Recombination protein O, C-terminal domain"/>
    <property type="match status" value="1"/>
</dbReference>
<comment type="caution">
    <text evidence="9">The sequence shown here is derived from an EMBL/GenBank/DDBJ whole genome shotgun (WGS) entry which is preliminary data.</text>
</comment>
<dbReference type="GO" id="GO:0006310">
    <property type="term" value="P:DNA recombination"/>
    <property type="evidence" value="ECO:0007669"/>
    <property type="project" value="UniProtKB-UniRule"/>
</dbReference>
<keyword evidence="3 7" id="KW-0227">DNA damage</keyword>
<dbReference type="PANTHER" id="PTHR33991:SF1">
    <property type="entry name" value="DNA REPAIR PROTEIN RECO"/>
    <property type="match status" value="1"/>
</dbReference>
<dbReference type="GO" id="GO:0043590">
    <property type="term" value="C:bacterial nucleoid"/>
    <property type="evidence" value="ECO:0007669"/>
    <property type="project" value="TreeGrafter"/>
</dbReference>
<evidence type="ECO:0000256" key="6">
    <source>
        <dbReference type="ARBA" id="ARBA00033409"/>
    </source>
</evidence>
<dbReference type="Pfam" id="PF02565">
    <property type="entry name" value="RecO_C"/>
    <property type="match status" value="1"/>
</dbReference>
<dbReference type="AlphaFoldDB" id="A0A0G1T487"/>
<dbReference type="Proteomes" id="UP000033946">
    <property type="component" value="Unassembled WGS sequence"/>
</dbReference>
<comment type="function">
    <text evidence="7">Involved in DNA repair and RecF pathway recombination.</text>
</comment>
<feature type="domain" description="DNA replication/recombination mediator RecO N-terminal" evidence="8">
    <location>
        <begin position="1"/>
        <end position="80"/>
    </location>
</feature>
<accession>A0A0G1T487</accession>
<dbReference type="Gene3D" id="2.40.50.140">
    <property type="entry name" value="Nucleic acid-binding proteins"/>
    <property type="match status" value="1"/>
</dbReference>
<name>A0A0G1T487_UNCKA</name>
<dbReference type="SUPFAM" id="SSF57863">
    <property type="entry name" value="ArfGap/RecO-like zinc finger"/>
    <property type="match status" value="1"/>
</dbReference>
<keyword evidence="4 7" id="KW-0233">DNA recombination</keyword>
<evidence type="ECO:0000256" key="5">
    <source>
        <dbReference type="ARBA" id="ARBA00023204"/>
    </source>
</evidence>
<evidence type="ECO:0000313" key="9">
    <source>
        <dbReference type="EMBL" id="KKU49013.1"/>
    </source>
</evidence>
<protein>
    <recommendedName>
        <fullName evidence="2 7">DNA repair protein RecO</fullName>
    </recommendedName>
    <alternativeName>
        <fullName evidence="6 7">Recombination protein O</fullName>
    </alternativeName>
</protein>
<dbReference type="PANTHER" id="PTHR33991">
    <property type="entry name" value="DNA REPAIR PROTEIN RECO"/>
    <property type="match status" value="1"/>
</dbReference>
<evidence type="ECO:0000259" key="8">
    <source>
        <dbReference type="Pfam" id="PF11967"/>
    </source>
</evidence>
<dbReference type="EMBL" id="LCNE01000007">
    <property type="protein sequence ID" value="KKU49013.1"/>
    <property type="molecule type" value="Genomic_DNA"/>
</dbReference>
<reference evidence="9 10" key="1">
    <citation type="journal article" date="2015" name="Nature">
        <title>rRNA introns, odd ribosomes, and small enigmatic genomes across a large radiation of phyla.</title>
        <authorList>
            <person name="Brown C.T."/>
            <person name="Hug L.A."/>
            <person name="Thomas B.C."/>
            <person name="Sharon I."/>
            <person name="Castelle C.J."/>
            <person name="Singh A."/>
            <person name="Wilkins M.J."/>
            <person name="Williams K.H."/>
            <person name="Banfield J.F."/>
        </authorList>
    </citation>
    <scope>NUCLEOTIDE SEQUENCE [LARGE SCALE GENOMIC DNA]</scope>
</reference>
<evidence type="ECO:0000313" key="10">
    <source>
        <dbReference type="Proteomes" id="UP000033946"/>
    </source>
</evidence>
<proteinExistence type="inferred from homology"/>